<keyword evidence="10" id="KW-1185">Reference proteome</keyword>
<dbReference type="RefSeq" id="XP_033570997.1">
    <property type="nucleotide sequence ID" value="XM_033716101.1"/>
</dbReference>
<dbReference type="EMBL" id="MU003715">
    <property type="protein sequence ID" value="KAF2804033.1"/>
    <property type="molecule type" value="Genomic_DNA"/>
</dbReference>
<evidence type="ECO:0000313" key="9">
    <source>
        <dbReference type="EMBL" id="KAF2804033.1"/>
    </source>
</evidence>
<sequence length="369" mass="40631">MVSVGGLGWTVIAVMIVETLMAATFLSARFWARIRLLGGLRSDDYLLLATLIYLAVVTILCALAAREGFGQHSNALTIEENVAATKLLIISQTFLCLCVWFSKVATADFLLKIVTQKWHKIFLYFCMISVSVLGAVVFVGFYTQCSPLGMAWDPRIQGKCYINVTVLGTVNAAYTTAIDFILAGLPWLFLRKLQMKPKEKLIINLSLSVGIFAGVCGIIRVTKAASLSAKSDYTYETVELQLWSTTETTVSIMCLCFPVLRPLWRRYVKGLSKGDSSNGPFSSRERGYQLSGRTNTTNKNGNTFTVSASVPGIKHSKQPDNDSADSILGEDFRMHSTNPHALGGIKETKSVVIEYDDRDTERSQSGRSV</sequence>
<evidence type="ECO:0000256" key="4">
    <source>
        <dbReference type="ARBA" id="ARBA00023136"/>
    </source>
</evidence>
<evidence type="ECO:0000313" key="11">
    <source>
        <dbReference type="RefSeq" id="XP_033570997.1"/>
    </source>
</evidence>
<evidence type="ECO:0000256" key="6">
    <source>
        <dbReference type="SAM" id="MobiDB-lite"/>
    </source>
</evidence>
<accession>A0A6A6Y687</accession>
<dbReference type="OrthoDB" id="5417844at2759"/>
<comment type="subcellular location">
    <subcellularLocation>
        <location evidence="1">Membrane</location>
        <topology evidence="1">Multi-pass membrane protein</topology>
    </subcellularLocation>
</comment>
<dbReference type="PANTHER" id="PTHR33048:SF93">
    <property type="entry name" value="INTEGRAL MEMBRANE PROTEIN"/>
    <property type="match status" value="1"/>
</dbReference>
<protein>
    <recommendedName>
        <fullName evidence="8">Rhodopsin domain-containing protein</fullName>
    </recommendedName>
</protein>
<evidence type="ECO:0000313" key="10">
    <source>
        <dbReference type="Proteomes" id="UP000504636"/>
    </source>
</evidence>
<name>A0A6A6Y687_9PEZI</name>
<dbReference type="InterPro" id="IPR049326">
    <property type="entry name" value="Rhodopsin_dom_fungi"/>
</dbReference>
<dbReference type="GO" id="GO:0016020">
    <property type="term" value="C:membrane"/>
    <property type="evidence" value="ECO:0007669"/>
    <property type="project" value="UniProtKB-SubCell"/>
</dbReference>
<reference evidence="11" key="2">
    <citation type="submission" date="2020-04" db="EMBL/GenBank/DDBJ databases">
        <authorList>
            <consortium name="NCBI Genome Project"/>
        </authorList>
    </citation>
    <scope>NUCLEOTIDE SEQUENCE</scope>
    <source>
        <strain evidence="11">CBS 304.34</strain>
    </source>
</reference>
<keyword evidence="2 7" id="KW-0812">Transmembrane</keyword>
<gene>
    <name evidence="9 11" type="ORF">BDZ99DRAFT_398878</name>
</gene>
<reference evidence="11" key="3">
    <citation type="submission" date="2025-04" db="UniProtKB">
        <authorList>
            <consortium name="RefSeq"/>
        </authorList>
    </citation>
    <scope>IDENTIFICATION</scope>
    <source>
        <strain evidence="11">CBS 304.34</strain>
    </source>
</reference>
<dbReference type="Proteomes" id="UP000504636">
    <property type="component" value="Unplaced"/>
</dbReference>
<dbReference type="InterPro" id="IPR052337">
    <property type="entry name" value="SAT4-like"/>
</dbReference>
<evidence type="ECO:0000256" key="5">
    <source>
        <dbReference type="ARBA" id="ARBA00038359"/>
    </source>
</evidence>
<feature type="domain" description="Rhodopsin" evidence="8">
    <location>
        <begin position="28"/>
        <end position="266"/>
    </location>
</feature>
<feature type="transmembrane region" description="Helical" evidence="7">
    <location>
        <begin position="6"/>
        <end position="32"/>
    </location>
</feature>
<evidence type="ECO:0000256" key="7">
    <source>
        <dbReference type="SAM" id="Phobius"/>
    </source>
</evidence>
<feature type="transmembrane region" description="Helical" evidence="7">
    <location>
        <begin position="44"/>
        <end position="65"/>
    </location>
</feature>
<feature type="region of interest" description="Disordered" evidence="6">
    <location>
        <begin position="272"/>
        <end position="347"/>
    </location>
</feature>
<organism evidence="9">
    <name type="scientific">Mytilinidion resinicola</name>
    <dbReference type="NCBI Taxonomy" id="574789"/>
    <lineage>
        <taxon>Eukaryota</taxon>
        <taxon>Fungi</taxon>
        <taxon>Dikarya</taxon>
        <taxon>Ascomycota</taxon>
        <taxon>Pezizomycotina</taxon>
        <taxon>Dothideomycetes</taxon>
        <taxon>Pleosporomycetidae</taxon>
        <taxon>Mytilinidiales</taxon>
        <taxon>Mytilinidiaceae</taxon>
        <taxon>Mytilinidion</taxon>
    </lineage>
</organism>
<feature type="transmembrane region" description="Helical" evidence="7">
    <location>
        <begin position="162"/>
        <end position="189"/>
    </location>
</feature>
<keyword evidence="3 7" id="KW-1133">Transmembrane helix</keyword>
<proteinExistence type="inferred from homology"/>
<dbReference type="PANTHER" id="PTHR33048">
    <property type="entry name" value="PTH11-LIKE INTEGRAL MEMBRANE PROTEIN (AFU_ORTHOLOGUE AFUA_5G11245)"/>
    <property type="match status" value="1"/>
</dbReference>
<feature type="transmembrane region" description="Helical" evidence="7">
    <location>
        <begin position="201"/>
        <end position="222"/>
    </location>
</feature>
<evidence type="ECO:0000256" key="1">
    <source>
        <dbReference type="ARBA" id="ARBA00004141"/>
    </source>
</evidence>
<evidence type="ECO:0000256" key="3">
    <source>
        <dbReference type="ARBA" id="ARBA00022989"/>
    </source>
</evidence>
<feature type="transmembrane region" description="Helical" evidence="7">
    <location>
        <begin position="242"/>
        <end position="264"/>
    </location>
</feature>
<evidence type="ECO:0000259" key="8">
    <source>
        <dbReference type="Pfam" id="PF20684"/>
    </source>
</evidence>
<reference evidence="9 11" key="1">
    <citation type="journal article" date="2020" name="Stud. Mycol.">
        <title>101 Dothideomycetes genomes: a test case for predicting lifestyles and emergence of pathogens.</title>
        <authorList>
            <person name="Haridas S."/>
            <person name="Albert R."/>
            <person name="Binder M."/>
            <person name="Bloem J."/>
            <person name="Labutti K."/>
            <person name="Salamov A."/>
            <person name="Andreopoulos B."/>
            <person name="Baker S."/>
            <person name="Barry K."/>
            <person name="Bills G."/>
            <person name="Bluhm B."/>
            <person name="Cannon C."/>
            <person name="Castanera R."/>
            <person name="Culley D."/>
            <person name="Daum C."/>
            <person name="Ezra D."/>
            <person name="Gonzalez J."/>
            <person name="Henrissat B."/>
            <person name="Kuo A."/>
            <person name="Liang C."/>
            <person name="Lipzen A."/>
            <person name="Lutzoni F."/>
            <person name="Magnuson J."/>
            <person name="Mondo S."/>
            <person name="Nolan M."/>
            <person name="Ohm R."/>
            <person name="Pangilinan J."/>
            <person name="Park H.-J."/>
            <person name="Ramirez L."/>
            <person name="Alfaro M."/>
            <person name="Sun H."/>
            <person name="Tritt A."/>
            <person name="Yoshinaga Y."/>
            <person name="Zwiers L.-H."/>
            <person name="Turgeon B."/>
            <person name="Goodwin S."/>
            <person name="Spatafora J."/>
            <person name="Crous P."/>
            <person name="Grigoriev I."/>
        </authorList>
    </citation>
    <scope>NUCLEOTIDE SEQUENCE</scope>
    <source>
        <strain evidence="9 11">CBS 304.34</strain>
    </source>
</reference>
<dbReference type="Pfam" id="PF20684">
    <property type="entry name" value="Fung_rhodopsin"/>
    <property type="match status" value="1"/>
</dbReference>
<feature type="transmembrane region" description="Helical" evidence="7">
    <location>
        <begin position="85"/>
        <end position="101"/>
    </location>
</feature>
<dbReference type="GeneID" id="54456994"/>
<evidence type="ECO:0000256" key="2">
    <source>
        <dbReference type="ARBA" id="ARBA00022692"/>
    </source>
</evidence>
<feature type="compositionally biased region" description="Low complexity" evidence="6">
    <location>
        <begin position="294"/>
        <end position="305"/>
    </location>
</feature>
<keyword evidence="4 7" id="KW-0472">Membrane</keyword>
<dbReference type="AlphaFoldDB" id="A0A6A6Y687"/>
<feature type="transmembrane region" description="Helical" evidence="7">
    <location>
        <begin position="121"/>
        <end position="142"/>
    </location>
</feature>
<comment type="similarity">
    <text evidence="5">Belongs to the SAT4 family.</text>
</comment>